<dbReference type="GO" id="GO:0005829">
    <property type="term" value="C:cytosol"/>
    <property type="evidence" value="ECO:0007669"/>
    <property type="project" value="TreeGrafter"/>
</dbReference>
<evidence type="ECO:0000313" key="4">
    <source>
        <dbReference type="Proteomes" id="UP000092321"/>
    </source>
</evidence>
<keyword evidence="4" id="KW-1185">Reference proteome</keyword>
<evidence type="ECO:0008006" key="5">
    <source>
        <dbReference type="Google" id="ProtNLM"/>
    </source>
</evidence>
<dbReference type="InterPro" id="IPR011990">
    <property type="entry name" value="TPR-like_helical_dom_sf"/>
</dbReference>
<organism evidence="3 4">
    <name type="scientific">Hanseniaspora valbyensis NRRL Y-1626</name>
    <dbReference type="NCBI Taxonomy" id="766949"/>
    <lineage>
        <taxon>Eukaryota</taxon>
        <taxon>Fungi</taxon>
        <taxon>Dikarya</taxon>
        <taxon>Ascomycota</taxon>
        <taxon>Saccharomycotina</taxon>
        <taxon>Saccharomycetes</taxon>
        <taxon>Saccharomycodales</taxon>
        <taxon>Saccharomycodaceae</taxon>
        <taxon>Hanseniaspora</taxon>
    </lineage>
</organism>
<protein>
    <recommendedName>
        <fullName evidence="5">Inclusion body clearance protein IML2</fullName>
    </recommendedName>
</protein>
<reference evidence="4" key="1">
    <citation type="journal article" date="2016" name="Proc. Natl. Acad. Sci. U.S.A.">
        <title>Comparative genomics of biotechnologically important yeasts.</title>
        <authorList>
            <person name="Riley R."/>
            <person name="Haridas S."/>
            <person name="Wolfe K.H."/>
            <person name="Lopes M.R."/>
            <person name="Hittinger C.T."/>
            <person name="Goeker M."/>
            <person name="Salamov A.A."/>
            <person name="Wisecaver J.H."/>
            <person name="Long T.M."/>
            <person name="Calvey C.H."/>
            <person name="Aerts A.L."/>
            <person name="Barry K.W."/>
            <person name="Choi C."/>
            <person name="Clum A."/>
            <person name="Coughlan A.Y."/>
            <person name="Deshpande S."/>
            <person name="Douglass A.P."/>
            <person name="Hanson S.J."/>
            <person name="Klenk H.-P."/>
            <person name="LaButti K.M."/>
            <person name="Lapidus A."/>
            <person name="Lindquist E.A."/>
            <person name="Lipzen A.M."/>
            <person name="Meier-Kolthoff J.P."/>
            <person name="Ohm R.A."/>
            <person name="Otillar R.P."/>
            <person name="Pangilinan J.L."/>
            <person name="Peng Y."/>
            <person name="Rokas A."/>
            <person name="Rosa C.A."/>
            <person name="Scheuner C."/>
            <person name="Sibirny A.A."/>
            <person name="Slot J.C."/>
            <person name="Stielow J.B."/>
            <person name="Sun H."/>
            <person name="Kurtzman C.P."/>
            <person name="Blackwell M."/>
            <person name="Grigoriev I.V."/>
            <person name="Jeffries T.W."/>
        </authorList>
    </citation>
    <scope>NUCLEOTIDE SEQUENCE [LARGE SCALE GENOMIC DNA]</scope>
    <source>
        <strain evidence="4">NRRL Y-1626</strain>
    </source>
</reference>
<accession>A0A1B7TB64</accession>
<dbReference type="GO" id="GO:0005741">
    <property type="term" value="C:mitochondrial outer membrane"/>
    <property type="evidence" value="ECO:0007669"/>
    <property type="project" value="TreeGrafter"/>
</dbReference>
<dbReference type="PANTHER" id="PTHR31859">
    <property type="entry name" value="TETRATRICOPEPTIDE REPEAT PROTEIN 39 FAMILY MEMBER"/>
    <property type="match status" value="1"/>
</dbReference>
<dbReference type="OrthoDB" id="2154985at2759"/>
<dbReference type="InterPro" id="IPR019412">
    <property type="entry name" value="IML2/TPR_39"/>
</dbReference>
<comment type="caution">
    <text evidence="3">The sequence shown here is derived from an EMBL/GenBank/DDBJ whole genome shotgun (WGS) entry which is preliminary data.</text>
</comment>
<dbReference type="Proteomes" id="UP000092321">
    <property type="component" value="Unassembled WGS sequence"/>
</dbReference>
<gene>
    <name evidence="3" type="ORF">HANVADRAFT_3238</name>
</gene>
<dbReference type="Pfam" id="PF10300">
    <property type="entry name" value="Iml2-TPR_39"/>
    <property type="match status" value="1"/>
</dbReference>
<evidence type="ECO:0000256" key="2">
    <source>
        <dbReference type="SAM" id="MobiDB-lite"/>
    </source>
</evidence>
<sequence>MALIDIKINVSKSNSSNVTSTTRSSVSTNNSNISNSPYTNTTLQALNQAKQIENALKAMDFLLNDEADIGLKLISDNINEINHLSEKERRTHHTLGETMILSLANGVIHFLEATLGFEPSKISKAQEVFGKVEQLAIKAEKFNIANKIVTSEKYDIGLECKMAYIEACLLNAVLMLFTESYLDSIKALYKLKKAYSGLSNINKTIQNLKDKPYKLHKKDSDNIDNDLDLSREISRDSFETCFENASECHEYEKTENNKSNEDTLRENARKSLEEVKTDNDINCFIPSDVLTPVFEKLETKQQNSSLSQSDEQIIGLMKEVYLMRDARLRGSHLSNKQPIPRKHLGDPQIPQSSSSSSSVFDYLNSEGHTKPTVDEFIESGVLLCYGIIQLILSILPPAVTTVLNAIGFKINKLEGLQLLWDVVNERNIFSGLSLGGLVVYYHGPFKFIDNNFNIPIKDNKIEKLIHPGELLDNAILKATWVFPESSLWVLQEGIILSSQGRLKEALDVITRKSIDTIKMQQIKAEIVFCRAILYCFNFDFENAAKDFLYLLEINEWSHAFYTYYAGCCYLEAYRACDILENNEIDSILEPIYSFVDINKKQFYKQKAMECLEKAPTYLNKKKFMSNNLPFDNFMLRKLKHFKENQKRLKSLKVDLIDSVATSPLMELIYLYDGFNRMDETQLKFNFGKADTLIEKHLLPLIINPSSGKYIKLKDDPWLYPSIFYEYALINWNLKKMPGLKETIQYLKHSLNYMNDYELSSRIGMRSQAALNRCQNK</sequence>
<feature type="region of interest" description="Disordered" evidence="2">
    <location>
        <begin position="14"/>
        <end position="35"/>
    </location>
</feature>
<dbReference type="AlphaFoldDB" id="A0A1B7TB64"/>
<dbReference type="SUPFAM" id="SSF48452">
    <property type="entry name" value="TPR-like"/>
    <property type="match status" value="1"/>
</dbReference>
<evidence type="ECO:0000256" key="1">
    <source>
        <dbReference type="ARBA" id="ARBA00010925"/>
    </source>
</evidence>
<comment type="similarity">
    <text evidence="1">Belongs to the IML2 family.</text>
</comment>
<name>A0A1B7TB64_9ASCO</name>
<evidence type="ECO:0000313" key="3">
    <source>
        <dbReference type="EMBL" id="OBA25971.1"/>
    </source>
</evidence>
<dbReference type="GO" id="GO:0005634">
    <property type="term" value="C:nucleus"/>
    <property type="evidence" value="ECO:0007669"/>
    <property type="project" value="TreeGrafter"/>
</dbReference>
<dbReference type="PANTHER" id="PTHR31859:SF1">
    <property type="entry name" value="TETRATRICOPEPTIDE REPEAT PROTEIN 39C"/>
    <property type="match status" value="1"/>
</dbReference>
<proteinExistence type="inferred from homology"/>
<dbReference type="EMBL" id="LXPE01000030">
    <property type="protein sequence ID" value="OBA25971.1"/>
    <property type="molecule type" value="Genomic_DNA"/>
</dbReference>
<feature type="region of interest" description="Disordered" evidence="2">
    <location>
        <begin position="333"/>
        <end position="356"/>
    </location>
</feature>